<organism evidence="1 2">
    <name type="scientific">Actinokineospora diospyrosa</name>
    <dbReference type="NCBI Taxonomy" id="103728"/>
    <lineage>
        <taxon>Bacteria</taxon>
        <taxon>Bacillati</taxon>
        <taxon>Actinomycetota</taxon>
        <taxon>Actinomycetes</taxon>
        <taxon>Pseudonocardiales</taxon>
        <taxon>Pseudonocardiaceae</taxon>
        <taxon>Actinokineospora</taxon>
    </lineage>
</organism>
<gene>
    <name evidence="1" type="ORF">LV75_001785</name>
</gene>
<dbReference type="Gene3D" id="1.10.260.40">
    <property type="entry name" value="lambda repressor-like DNA-binding domains"/>
    <property type="match status" value="1"/>
</dbReference>
<evidence type="ECO:0000313" key="2">
    <source>
        <dbReference type="Proteomes" id="UP001205185"/>
    </source>
</evidence>
<sequence length="128" mass="14511">MSTQDASAPDDWVSVARTIDDRITLLGWRQRDLARRSQVSQAIIRELQYNTTRRRRSARTLEALSIALGLHPNHLNDVRLGKQPSPAGQIAENTGAPSLETIERQLAQILTKLNDLQLCQRNRTDHFC</sequence>
<dbReference type="InterPro" id="IPR010982">
    <property type="entry name" value="Lambda_DNA-bd_dom_sf"/>
</dbReference>
<reference evidence="1 2" key="1">
    <citation type="submission" date="2022-06" db="EMBL/GenBank/DDBJ databases">
        <title>Genomic Encyclopedia of Archaeal and Bacterial Type Strains, Phase II (KMG-II): from individual species to whole genera.</title>
        <authorList>
            <person name="Goeker M."/>
        </authorList>
    </citation>
    <scope>NUCLEOTIDE SEQUENCE [LARGE SCALE GENOMIC DNA]</scope>
    <source>
        <strain evidence="1 2">DSM 44255</strain>
    </source>
</reference>
<evidence type="ECO:0000313" key="1">
    <source>
        <dbReference type="EMBL" id="MCP2269297.1"/>
    </source>
</evidence>
<dbReference type="EMBL" id="JAMTCO010000004">
    <property type="protein sequence ID" value="MCP2269297.1"/>
    <property type="molecule type" value="Genomic_DNA"/>
</dbReference>
<comment type="caution">
    <text evidence="1">The sequence shown here is derived from an EMBL/GenBank/DDBJ whole genome shotgun (WGS) entry which is preliminary data.</text>
</comment>
<accession>A0ABT1I9I6</accession>
<keyword evidence="2" id="KW-1185">Reference proteome</keyword>
<protein>
    <recommendedName>
        <fullName evidence="3">Helix-turn-helix protein</fullName>
    </recommendedName>
</protein>
<dbReference type="Proteomes" id="UP001205185">
    <property type="component" value="Unassembled WGS sequence"/>
</dbReference>
<proteinExistence type="predicted"/>
<dbReference type="SUPFAM" id="SSF47413">
    <property type="entry name" value="lambda repressor-like DNA-binding domains"/>
    <property type="match status" value="1"/>
</dbReference>
<evidence type="ECO:0008006" key="3">
    <source>
        <dbReference type="Google" id="ProtNLM"/>
    </source>
</evidence>
<name>A0ABT1I9I6_9PSEU</name>